<dbReference type="GeneID" id="85353854"/>
<evidence type="ECO:0000313" key="1">
    <source>
        <dbReference type="EMBL" id="KAK0440672.1"/>
    </source>
</evidence>
<comment type="caution">
    <text evidence="1">The sequence shown here is derived from an EMBL/GenBank/DDBJ whole genome shotgun (WGS) entry which is preliminary data.</text>
</comment>
<dbReference type="RefSeq" id="XP_060323680.1">
    <property type="nucleotide sequence ID" value="XM_060470306.1"/>
</dbReference>
<protein>
    <submittedName>
        <fullName evidence="1">Uncharacterized protein</fullName>
    </submittedName>
</protein>
<organism evidence="1 2">
    <name type="scientific">Armillaria tabescens</name>
    <name type="common">Ringless honey mushroom</name>
    <name type="synonym">Agaricus tabescens</name>
    <dbReference type="NCBI Taxonomy" id="1929756"/>
    <lineage>
        <taxon>Eukaryota</taxon>
        <taxon>Fungi</taxon>
        <taxon>Dikarya</taxon>
        <taxon>Basidiomycota</taxon>
        <taxon>Agaricomycotina</taxon>
        <taxon>Agaricomycetes</taxon>
        <taxon>Agaricomycetidae</taxon>
        <taxon>Agaricales</taxon>
        <taxon>Marasmiineae</taxon>
        <taxon>Physalacriaceae</taxon>
        <taxon>Desarmillaria</taxon>
    </lineage>
</organism>
<accession>A0AA39MNC6</accession>
<reference evidence="1" key="1">
    <citation type="submission" date="2023-06" db="EMBL/GenBank/DDBJ databases">
        <authorList>
            <consortium name="Lawrence Berkeley National Laboratory"/>
            <person name="Ahrendt S."/>
            <person name="Sahu N."/>
            <person name="Indic B."/>
            <person name="Wong-Bajracharya J."/>
            <person name="Merenyi Z."/>
            <person name="Ke H.-M."/>
            <person name="Monk M."/>
            <person name="Kocsube S."/>
            <person name="Drula E."/>
            <person name="Lipzen A."/>
            <person name="Balint B."/>
            <person name="Henrissat B."/>
            <person name="Andreopoulos B."/>
            <person name="Martin F.M."/>
            <person name="Harder C.B."/>
            <person name="Rigling D."/>
            <person name="Ford K.L."/>
            <person name="Foster G.D."/>
            <person name="Pangilinan J."/>
            <person name="Papanicolaou A."/>
            <person name="Barry K."/>
            <person name="LaButti K."/>
            <person name="Viragh M."/>
            <person name="Koriabine M."/>
            <person name="Yan M."/>
            <person name="Riley R."/>
            <person name="Champramary S."/>
            <person name="Plett K.L."/>
            <person name="Tsai I.J."/>
            <person name="Slot J."/>
            <person name="Sipos G."/>
            <person name="Plett J."/>
            <person name="Nagy L.G."/>
            <person name="Grigoriev I.V."/>
        </authorList>
    </citation>
    <scope>NUCLEOTIDE SEQUENCE</scope>
    <source>
        <strain evidence="1">CCBAS 213</strain>
    </source>
</reference>
<dbReference type="Proteomes" id="UP001175211">
    <property type="component" value="Unassembled WGS sequence"/>
</dbReference>
<sequence length="370" mass="41267">MSQFKAIDPFPNPSVYLPSFKHAQTLEWSSFYSRLPREDPSDQLSCIHLCSSNLLVVCWKNQDNFVFDVKDGVWFLIFTFRTDDRHGFISAVASSFRTSKPEDAKGTWLMLGTSKGQVLLQSVQDIQENNFPPDESFVIHDKRYTGPIISLKYDEMYHRALVSVFKEPSTTSETQGSGTLLVADREVHDGVTILGHLREVLIPDRDTTDMAVPTDIHFLRDTILVTFGNGICHGRSDVSPDGKFLAFTTLGNLKDSASVASLHDGNRVNFPFSGLSKGPNRPRSIVWTSNSEVVFATFEADVCIFSLTDAVYNSGSEGPESGVTCTVMSTVIEYSLPMTITESNMPQKLIVPVPRIKLWSDTTYTHLKTD</sequence>
<name>A0AA39MNC6_ARMTA</name>
<evidence type="ECO:0000313" key="2">
    <source>
        <dbReference type="Proteomes" id="UP001175211"/>
    </source>
</evidence>
<proteinExistence type="predicted"/>
<keyword evidence="2" id="KW-1185">Reference proteome</keyword>
<gene>
    <name evidence="1" type="ORF">EV420DRAFT_1485880</name>
</gene>
<dbReference type="EMBL" id="JAUEPS010000075">
    <property type="protein sequence ID" value="KAK0440672.1"/>
    <property type="molecule type" value="Genomic_DNA"/>
</dbReference>
<dbReference type="AlphaFoldDB" id="A0AA39MNC6"/>
<dbReference type="SUPFAM" id="SSF101908">
    <property type="entry name" value="Putative isomerase YbhE"/>
    <property type="match status" value="1"/>
</dbReference>